<reference evidence="3 4" key="1">
    <citation type="submission" date="2019-02" db="EMBL/GenBank/DDBJ databases">
        <title>Prokaryotic population dynamics and viral predation in marine succession experiment using metagenomics: the confinement effect.</title>
        <authorList>
            <person name="Haro-Moreno J.M."/>
            <person name="Rodriguez-Valera F."/>
            <person name="Lopez-Perez M."/>
        </authorList>
    </citation>
    <scope>NUCLEOTIDE SEQUENCE [LARGE SCALE GENOMIC DNA]</scope>
    <source>
        <strain evidence="3">MED-G158</strain>
    </source>
</reference>
<sequence>MPGLEVSNKEKIWQVVNQIPAGRVATYGQVARMAELPGHARYVGYTMKMLPTGTKLPWHRVVNSRGKLSFPVDSSQYQSQKHKLEAEGVVFIKGRFSLRKYQWDVE</sequence>
<keyword evidence="3" id="KW-0489">Methyltransferase</keyword>
<keyword evidence="1" id="KW-0227">DNA damage</keyword>
<dbReference type="InterPro" id="IPR036217">
    <property type="entry name" value="MethylDNA_cys_MeTrfase_DNAb"/>
</dbReference>
<dbReference type="EMBL" id="SHAH01000082">
    <property type="protein sequence ID" value="RZO74802.1"/>
    <property type="molecule type" value="Genomic_DNA"/>
</dbReference>
<dbReference type="GO" id="GO:0006281">
    <property type="term" value="P:DNA repair"/>
    <property type="evidence" value="ECO:0007669"/>
    <property type="project" value="InterPro"/>
</dbReference>
<accession>A0A520RX32</accession>
<dbReference type="PANTHER" id="PTHR42942">
    <property type="entry name" value="6-O-METHYLGUANINE DNA METHYLTRANSFERASE"/>
    <property type="match status" value="1"/>
</dbReference>
<dbReference type="Proteomes" id="UP000320404">
    <property type="component" value="Unassembled WGS sequence"/>
</dbReference>
<proteinExistence type="predicted"/>
<dbReference type="InterPro" id="IPR052520">
    <property type="entry name" value="ATL_DNA_repair"/>
</dbReference>
<evidence type="ECO:0000256" key="1">
    <source>
        <dbReference type="ARBA" id="ARBA00022763"/>
    </source>
</evidence>
<keyword evidence="3" id="KW-0808">Transferase</keyword>
<dbReference type="Gene3D" id="1.10.10.10">
    <property type="entry name" value="Winged helix-like DNA-binding domain superfamily/Winged helix DNA-binding domain"/>
    <property type="match status" value="1"/>
</dbReference>
<dbReference type="CDD" id="cd06445">
    <property type="entry name" value="ATase"/>
    <property type="match status" value="1"/>
</dbReference>
<protein>
    <submittedName>
        <fullName evidence="3">Cysteine methyltransferase</fullName>
    </submittedName>
</protein>
<feature type="domain" description="Methylated-DNA-[protein]-cysteine S-methyltransferase DNA binding" evidence="2">
    <location>
        <begin position="9"/>
        <end position="89"/>
    </location>
</feature>
<dbReference type="GO" id="GO:0008168">
    <property type="term" value="F:methyltransferase activity"/>
    <property type="evidence" value="ECO:0007669"/>
    <property type="project" value="UniProtKB-KW"/>
</dbReference>
<dbReference type="GO" id="GO:0032259">
    <property type="term" value="P:methylation"/>
    <property type="evidence" value="ECO:0007669"/>
    <property type="project" value="UniProtKB-KW"/>
</dbReference>
<dbReference type="InterPro" id="IPR036388">
    <property type="entry name" value="WH-like_DNA-bd_sf"/>
</dbReference>
<evidence type="ECO:0000313" key="3">
    <source>
        <dbReference type="EMBL" id="RZO74802.1"/>
    </source>
</evidence>
<gene>
    <name evidence="3" type="ORF">EVA69_05265</name>
</gene>
<comment type="caution">
    <text evidence="3">The sequence shown here is derived from an EMBL/GenBank/DDBJ whole genome shotgun (WGS) entry which is preliminary data.</text>
</comment>
<dbReference type="InterPro" id="IPR014048">
    <property type="entry name" value="MethylDNA_cys_MeTrfase_DNA-bd"/>
</dbReference>
<dbReference type="PANTHER" id="PTHR42942:SF1">
    <property type="entry name" value="ALKYLTRANSFERASE-LIKE PROTEIN 1"/>
    <property type="match status" value="1"/>
</dbReference>
<dbReference type="AlphaFoldDB" id="A0A520RX32"/>
<dbReference type="SUPFAM" id="SSF46767">
    <property type="entry name" value="Methylated DNA-protein cysteine methyltransferase, C-terminal domain"/>
    <property type="match status" value="1"/>
</dbReference>
<evidence type="ECO:0000313" key="4">
    <source>
        <dbReference type="Proteomes" id="UP000320404"/>
    </source>
</evidence>
<organism evidence="3 4">
    <name type="scientific">OM182 bacterium</name>
    <dbReference type="NCBI Taxonomy" id="2510334"/>
    <lineage>
        <taxon>Bacteria</taxon>
        <taxon>Pseudomonadati</taxon>
        <taxon>Pseudomonadota</taxon>
        <taxon>Gammaproteobacteria</taxon>
        <taxon>OMG group</taxon>
        <taxon>OM182 clade</taxon>
    </lineage>
</organism>
<evidence type="ECO:0000259" key="2">
    <source>
        <dbReference type="Pfam" id="PF01035"/>
    </source>
</evidence>
<dbReference type="Pfam" id="PF01035">
    <property type="entry name" value="DNA_binding_1"/>
    <property type="match status" value="1"/>
</dbReference>
<name>A0A520RX32_9GAMM</name>